<name>A0A401NSQ4_SCYTO</name>
<sequence>MTEHIGVVRCLHLYGNRLVSGGDRKKILVWDVANGKLVNVVHRNPSLLHKIWVNETKVITASPESPGILTILSYWCIN</sequence>
<dbReference type="OrthoDB" id="9926408at2759"/>
<feature type="repeat" description="WD" evidence="1">
    <location>
        <begin position="1"/>
        <end position="40"/>
    </location>
</feature>
<reference evidence="2 3" key="1">
    <citation type="journal article" date="2018" name="Nat. Ecol. Evol.">
        <title>Shark genomes provide insights into elasmobranch evolution and the origin of vertebrates.</title>
        <authorList>
            <person name="Hara Y"/>
            <person name="Yamaguchi K"/>
            <person name="Onimaru K"/>
            <person name="Kadota M"/>
            <person name="Koyanagi M"/>
            <person name="Keeley SD"/>
            <person name="Tatsumi K"/>
            <person name="Tanaka K"/>
            <person name="Motone F"/>
            <person name="Kageyama Y"/>
            <person name="Nozu R"/>
            <person name="Adachi N"/>
            <person name="Nishimura O"/>
            <person name="Nakagawa R"/>
            <person name="Tanegashima C"/>
            <person name="Kiyatake I"/>
            <person name="Matsumoto R"/>
            <person name="Murakumo K"/>
            <person name="Nishida K"/>
            <person name="Terakita A"/>
            <person name="Kuratani S"/>
            <person name="Sato K"/>
            <person name="Hyodo S Kuraku.S."/>
        </authorList>
    </citation>
    <scope>NUCLEOTIDE SEQUENCE [LARGE SCALE GENOMIC DNA]</scope>
</reference>
<dbReference type="PROSITE" id="PS50082">
    <property type="entry name" value="WD_REPEATS_2"/>
    <property type="match status" value="1"/>
</dbReference>
<keyword evidence="3" id="KW-1185">Reference proteome</keyword>
<dbReference type="InterPro" id="IPR001680">
    <property type="entry name" value="WD40_rpt"/>
</dbReference>
<dbReference type="STRING" id="75743.A0A401NSQ4"/>
<evidence type="ECO:0000256" key="1">
    <source>
        <dbReference type="PROSITE-ProRule" id="PRU00221"/>
    </source>
</evidence>
<organism evidence="2 3">
    <name type="scientific">Scyliorhinus torazame</name>
    <name type="common">Cloudy catshark</name>
    <name type="synonym">Catulus torazame</name>
    <dbReference type="NCBI Taxonomy" id="75743"/>
    <lineage>
        <taxon>Eukaryota</taxon>
        <taxon>Metazoa</taxon>
        <taxon>Chordata</taxon>
        <taxon>Craniata</taxon>
        <taxon>Vertebrata</taxon>
        <taxon>Chondrichthyes</taxon>
        <taxon>Elasmobranchii</taxon>
        <taxon>Galeomorphii</taxon>
        <taxon>Galeoidea</taxon>
        <taxon>Carcharhiniformes</taxon>
        <taxon>Scyliorhinidae</taxon>
        <taxon>Scyliorhinus</taxon>
    </lineage>
</organism>
<comment type="caution">
    <text evidence="2">The sequence shown here is derived from an EMBL/GenBank/DDBJ whole genome shotgun (WGS) entry which is preliminary data.</text>
</comment>
<protein>
    <submittedName>
        <fullName evidence="2">Uncharacterized protein</fullName>
    </submittedName>
</protein>
<evidence type="ECO:0000313" key="3">
    <source>
        <dbReference type="Proteomes" id="UP000288216"/>
    </source>
</evidence>
<dbReference type="SUPFAM" id="SSF50978">
    <property type="entry name" value="WD40 repeat-like"/>
    <property type="match status" value="1"/>
</dbReference>
<gene>
    <name evidence="2" type="ORF">scyTo_0014692</name>
</gene>
<dbReference type="InterPro" id="IPR036322">
    <property type="entry name" value="WD40_repeat_dom_sf"/>
</dbReference>
<keyword evidence="1" id="KW-0853">WD repeat</keyword>
<dbReference type="Proteomes" id="UP000288216">
    <property type="component" value="Unassembled WGS sequence"/>
</dbReference>
<dbReference type="Gene3D" id="2.130.10.10">
    <property type="entry name" value="YVTN repeat-like/Quinoprotein amine dehydrogenase"/>
    <property type="match status" value="1"/>
</dbReference>
<evidence type="ECO:0000313" key="2">
    <source>
        <dbReference type="EMBL" id="GCB63877.1"/>
    </source>
</evidence>
<accession>A0A401NSQ4</accession>
<dbReference type="AlphaFoldDB" id="A0A401NSQ4"/>
<dbReference type="InterPro" id="IPR015943">
    <property type="entry name" value="WD40/YVTN_repeat-like_dom_sf"/>
</dbReference>
<proteinExistence type="predicted"/>
<dbReference type="EMBL" id="BFAA01007983">
    <property type="protein sequence ID" value="GCB63877.1"/>
    <property type="molecule type" value="Genomic_DNA"/>
</dbReference>